<dbReference type="PROSITE" id="PS51721">
    <property type="entry name" value="G_CP"/>
    <property type="match status" value="1"/>
</dbReference>
<evidence type="ECO:0000313" key="14">
    <source>
        <dbReference type="Proteomes" id="UP001203338"/>
    </source>
</evidence>
<dbReference type="Pfam" id="PF03193">
    <property type="entry name" value="RsgA_GTPase"/>
    <property type="match status" value="1"/>
</dbReference>
<keyword evidence="2 10" id="KW-0690">Ribosome biogenesis</keyword>
<dbReference type="InterPro" id="IPR004881">
    <property type="entry name" value="Ribosome_biogen_GTPase_RsgA"/>
</dbReference>
<keyword evidence="8 10" id="KW-0694">RNA-binding</keyword>
<dbReference type="InterPro" id="IPR027417">
    <property type="entry name" value="P-loop_NTPase"/>
</dbReference>
<evidence type="ECO:0000256" key="4">
    <source>
        <dbReference type="ARBA" id="ARBA00022730"/>
    </source>
</evidence>
<dbReference type="Gene3D" id="3.40.50.300">
    <property type="entry name" value="P-loop containing nucleotide triphosphate hydrolases"/>
    <property type="match status" value="1"/>
</dbReference>
<keyword evidence="1 10" id="KW-0963">Cytoplasm</keyword>
<evidence type="ECO:0000256" key="10">
    <source>
        <dbReference type="HAMAP-Rule" id="MF_01820"/>
    </source>
</evidence>
<gene>
    <name evidence="10 13" type="primary">rsgA</name>
    <name evidence="13" type="ORF">M3P05_03075</name>
</gene>
<dbReference type="SUPFAM" id="SSF52540">
    <property type="entry name" value="P-loop containing nucleoside triphosphate hydrolases"/>
    <property type="match status" value="1"/>
</dbReference>
<comment type="subunit">
    <text evidence="10">Monomer. Associates with 30S ribosomal subunit, binds 16S rRNA.</text>
</comment>
<dbReference type="NCBIfam" id="TIGR00157">
    <property type="entry name" value="ribosome small subunit-dependent GTPase A"/>
    <property type="match status" value="1"/>
</dbReference>
<proteinExistence type="inferred from homology"/>
<dbReference type="Gene3D" id="1.10.40.50">
    <property type="entry name" value="Probable gtpase engc, domain 3"/>
    <property type="match status" value="1"/>
</dbReference>
<evidence type="ECO:0000256" key="3">
    <source>
        <dbReference type="ARBA" id="ARBA00022723"/>
    </source>
</evidence>
<keyword evidence="4 10" id="KW-0699">rRNA-binding</keyword>
<keyword evidence="3 10" id="KW-0479">Metal-binding</keyword>
<dbReference type="EC" id="3.6.1.-" evidence="10"/>
<dbReference type="PANTHER" id="PTHR32120">
    <property type="entry name" value="SMALL RIBOSOMAL SUBUNIT BIOGENESIS GTPASE RSGA"/>
    <property type="match status" value="1"/>
</dbReference>
<reference evidence="13 14" key="1">
    <citation type="submission" date="2022-05" db="EMBL/GenBank/DDBJ databases">
        <authorList>
            <person name="Park J.-S."/>
        </authorList>
    </citation>
    <scope>NUCLEOTIDE SEQUENCE [LARGE SCALE GENOMIC DNA]</scope>
    <source>
        <strain evidence="13 14">2012CJ34-2</strain>
    </source>
</reference>
<organism evidence="13 14">
    <name type="scientific">Parendozoicomonas callyspongiae</name>
    <dbReference type="NCBI Taxonomy" id="2942213"/>
    <lineage>
        <taxon>Bacteria</taxon>
        <taxon>Pseudomonadati</taxon>
        <taxon>Pseudomonadota</taxon>
        <taxon>Gammaproteobacteria</taxon>
        <taxon>Oceanospirillales</taxon>
        <taxon>Endozoicomonadaceae</taxon>
        <taxon>Parendozoicomonas</taxon>
    </lineage>
</organism>
<dbReference type="InterPro" id="IPR030378">
    <property type="entry name" value="G_CP_dom"/>
</dbReference>
<protein>
    <recommendedName>
        <fullName evidence="10">Small ribosomal subunit biogenesis GTPase RsgA</fullName>
        <ecNumber evidence="10">3.6.1.-</ecNumber>
    </recommendedName>
</protein>
<name>A0ABT0PC62_9GAMM</name>
<feature type="binding site" evidence="10">
    <location>
        <begin position="206"/>
        <end position="214"/>
    </location>
    <ligand>
        <name>GTP</name>
        <dbReference type="ChEBI" id="CHEBI:37565"/>
    </ligand>
</feature>
<feature type="binding site" evidence="10">
    <location>
        <position position="294"/>
    </location>
    <ligand>
        <name>Zn(2+)</name>
        <dbReference type="ChEBI" id="CHEBI:29105"/>
    </ligand>
</feature>
<comment type="cofactor">
    <cofactor evidence="10">
        <name>Zn(2+)</name>
        <dbReference type="ChEBI" id="CHEBI:29105"/>
    </cofactor>
    <text evidence="10">Binds 1 zinc ion per subunit.</text>
</comment>
<feature type="binding site" evidence="10">
    <location>
        <position position="287"/>
    </location>
    <ligand>
        <name>Zn(2+)</name>
        <dbReference type="ChEBI" id="CHEBI:29105"/>
    </ligand>
</feature>
<evidence type="ECO:0000256" key="9">
    <source>
        <dbReference type="ARBA" id="ARBA00023134"/>
    </source>
</evidence>
<evidence type="ECO:0000256" key="5">
    <source>
        <dbReference type="ARBA" id="ARBA00022741"/>
    </source>
</evidence>
<comment type="function">
    <text evidence="10">One of several proteins that assist in the late maturation steps of the functional core of the 30S ribosomal subunit. Helps release RbfA from mature subunits. May play a role in the assembly of ribosomal proteins into the subunit. Circularly permuted GTPase that catalyzes slow GTP hydrolysis, GTPase activity is stimulated by the 30S ribosomal subunit.</text>
</comment>
<dbReference type="EMBL" id="JAMFLX010000003">
    <property type="protein sequence ID" value="MCL6268934.1"/>
    <property type="molecule type" value="Genomic_DNA"/>
</dbReference>
<evidence type="ECO:0000313" key="13">
    <source>
        <dbReference type="EMBL" id="MCL6268934.1"/>
    </source>
</evidence>
<dbReference type="Proteomes" id="UP001203338">
    <property type="component" value="Unassembled WGS sequence"/>
</dbReference>
<feature type="binding site" evidence="10">
    <location>
        <position position="300"/>
    </location>
    <ligand>
        <name>Zn(2+)</name>
        <dbReference type="ChEBI" id="CHEBI:29105"/>
    </ligand>
</feature>
<comment type="subcellular location">
    <subcellularLocation>
        <location evidence="10">Cytoplasm</location>
    </subcellularLocation>
</comment>
<evidence type="ECO:0000256" key="6">
    <source>
        <dbReference type="ARBA" id="ARBA00022801"/>
    </source>
</evidence>
<evidence type="ECO:0000256" key="1">
    <source>
        <dbReference type="ARBA" id="ARBA00022490"/>
    </source>
</evidence>
<dbReference type="InterPro" id="IPR010914">
    <property type="entry name" value="RsgA_GTPase_dom"/>
</dbReference>
<accession>A0ABT0PC62</accession>
<keyword evidence="7 10" id="KW-0862">Zinc</keyword>
<dbReference type="HAMAP" id="MF_01820">
    <property type="entry name" value="GTPase_RsgA"/>
    <property type="match status" value="1"/>
</dbReference>
<dbReference type="PROSITE" id="PS50936">
    <property type="entry name" value="ENGC_GTPASE"/>
    <property type="match status" value="1"/>
</dbReference>
<evidence type="ECO:0000259" key="11">
    <source>
        <dbReference type="PROSITE" id="PS50936"/>
    </source>
</evidence>
<feature type="domain" description="EngC GTPase" evidence="11">
    <location>
        <begin position="115"/>
        <end position="262"/>
    </location>
</feature>
<feature type="domain" description="CP-type G" evidence="12">
    <location>
        <begin position="107"/>
        <end position="264"/>
    </location>
</feature>
<comment type="caution">
    <text evidence="13">The sequence shown here is derived from an EMBL/GenBank/DDBJ whole genome shotgun (WGS) entry which is preliminary data.</text>
</comment>
<keyword evidence="14" id="KW-1185">Reference proteome</keyword>
<feature type="binding site" evidence="10">
    <location>
        <position position="292"/>
    </location>
    <ligand>
        <name>Zn(2+)</name>
        <dbReference type="ChEBI" id="CHEBI:29105"/>
    </ligand>
</feature>
<dbReference type="PANTHER" id="PTHR32120:SF10">
    <property type="entry name" value="SMALL RIBOSOMAL SUBUNIT BIOGENESIS GTPASE RSGA"/>
    <property type="match status" value="1"/>
</dbReference>
<evidence type="ECO:0000256" key="7">
    <source>
        <dbReference type="ARBA" id="ARBA00022833"/>
    </source>
</evidence>
<evidence type="ECO:0000256" key="8">
    <source>
        <dbReference type="ARBA" id="ARBA00022884"/>
    </source>
</evidence>
<feature type="binding site" evidence="10">
    <location>
        <begin position="154"/>
        <end position="157"/>
    </location>
    <ligand>
        <name>GTP</name>
        <dbReference type="ChEBI" id="CHEBI:37565"/>
    </ligand>
</feature>
<dbReference type="CDD" id="cd01854">
    <property type="entry name" value="YjeQ_EngC"/>
    <property type="match status" value="1"/>
</dbReference>
<keyword evidence="5 10" id="KW-0547">Nucleotide-binding</keyword>
<comment type="similarity">
    <text evidence="10">Belongs to the TRAFAC class YlqF/YawG GTPase family. RsgA subfamily.</text>
</comment>
<sequence length="360" mass="40125">MTTNLTTNLATSTFSNSALSLPQLGWKPFFQQQLTLEEYDFTQPARVMAEHRSILVLATEHGETRLDRHHNMPDIAVGDWLLLDQDQRFHRLLERSSLLSRKAPGTDRKVQLIGANLDTAFIVSSLNHDFNLSRIERYLSIINQAEIEPVIILTKADLCSDPDSFLDQVRNLDPTLQVELVNSLDASTSDLLKTWCNTGKTTAFIGSSGVGKSTLINTLSGHELQKTGGIREDDSKGKHTTRSRALQPLEAGGLLMDTPGMRELQIADCVEGVSETFADIEELALNCRFADCSHQAEPGCAVQQAIESGDLDPRRFKSYSKLLREQAINAQSLADRRADSKALGKFYKRVQADSRRLKQR</sequence>
<keyword evidence="9 10" id="KW-0342">GTP-binding</keyword>
<dbReference type="RefSeq" id="WP_249697765.1">
    <property type="nucleotide sequence ID" value="NZ_JAMFLX010000003.1"/>
</dbReference>
<evidence type="ECO:0000256" key="2">
    <source>
        <dbReference type="ARBA" id="ARBA00022517"/>
    </source>
</evidence>
<evidence type="ECO:0000259" key="12">
    <source>
        <dbReference type="PROSITE" id="PS51721"/>
    </source>
</evidence>
<keyword evidence="6 10" id="KW-0378">Hydrolase</keyword>